<proteinExistence type="predicted"/>
<gene>
    <name evidence="2" type="ORF">LY89DRAFT_772947</name>
</gene>
<keyword evidence="3" id="KW-1185">Reference proteome</keyword>
<dbReference type="Gene3D" id="1.25.40.20">
    <property type="entry name" value="Ankyrin repeat-containing domain"/>
    <property type="match status" value="1"/>
</dbReference>
<sequence>MKAQEMSRRESARLREVIRSKFQMDGIDSVDEDSTIGNIIDISDSPATACFDGTEVQTSVVGQNVFLNTTEIGVDENSNRAASLPVHSPRVASEGQASMVQMKTYWCGIGRVQKVRTYKINSSHPTESEVLYCETNFLPSKYAAWIRAGYSKKKRPRNIGGLRTFDLAPICIVPETAAIFEACMSGNLKQVIDLVKMKKASVHDTTVDGLTLLHVAGAYIRPEVCEWLIDNGIRTDAIDIRNGSGWGNGMIDEVWYRLLRPEKNWTRPVDAVQTIRLLVGKGKCDPMTTTSSTLKRIGKLDFFKTDQTPLHDFSGPAEAFQYLLQQDQFSIDLETRNGEGLTVVDAHIRNGIPERAAAARLLVKHWRPSTTVVDTQTNPITPVGTAVAKFMSTRQLKRQLAEEDFLPWGHEGAKLEQICEASILEASSLGTNIHALDIGGRTPFSELTMYSGSIQNEIYDDLPKRLMVWFKILVEAGHELQDYIRAERKALLDYHSASWRKDKECCKHLITACPTYSWALCRSMMIEMNAMTGEMIIHIKEEFSIPAKVKNLAIRCWGRELG</sequence>
<name>A0A194XIR8_MOLSC</name>
<dbReference type="PROSITE" id="PS50088">
    <property type="entry name" value="ANK_REPEAT"/>
    <property type="match status" value="1"/>
</dbReference>
<dbReference type="GeneID" id="28831645"/>
<dbReference type="RefSeq" id="XP_018074485.1">
    <property type="nucleotide sequence ID" value="XM_018221919.1"/>
</dbReference>
<keyword evidence="1" id="KW-0040">ANK repeat</keyword>
<evidence type="ECO:0000313" key="3">
    <source>
        <dbReference type="Proteomes" id="UP000070700"/>
    </source>
</evidence>
<dbReference type="Proteomes" id="UP000070700">
    <property type="component" value="Unassembled WGS sequence"/>
</dbReference>
<evidence type="ECO:0000313" key="2">
    <source>
        <dbReference type="EMBL" id="KUJ20130.1"/>
    </source>
</evidence>
<feature type="repeat" description="ANK" evidence="1">
    <location>
        <begin position="208"/>
        <end position="240"/>
    </location>
</feature>
<dbReference type="EMBL" id="KQ947410">
    <property type="protein sequence ID" value="KUJ20130.1"/>
    <property type="molecule type" value="Genomic_DNA"/>
</dbReference>
<protein>
    <submittedName>
        <fullName evidence="2">Uncharacterized protein</fullName>
    </submittedName>
</protein>
<dbReference type="SUPFAM" id="SSF48403">
    <property type="entry name" value="Ankyrin repeat"/>
    <property type="match status" value="1"/>
</dbReference>
<dbReference type="AlphaFoldDB" id="A0A194XIR8"/>
<dbReference type="InterPro" id="IPR002110">
    <property type="entry name" value="Ankyrin_rpt"/>
</dbReference>
<evidence type="ECO:0000256" key="1">
    <source>
        <dbReference type="PROSITE-ProRule" id="PRU00023"/>
    </source>
</evidence>
<accession>A0A194XIR8</accession>
<dbReference type="InParanoid" id="A0A194XIR8"/>
<reference evidence="2 3" key="1">
    <citation type="submission" date="2015-10" db="EMBL/GenBank/DDBJ databases">
        <title>Full genome of DAOMC 229536 Phialocephala scopiformis, a fungal endophyte of spruce producing the potent anti-insectan compound rugulosin.</title>
        <authorList>
            <consortium name="DOE Joint Genome Institute"/>
            <person name="Walker A.K."/>
            <person name="Frasz S.L."/>
            <person name="Seifert K.A."/>
            <person name="Miller J.D."/>
            <person name="Mondo S.J."/>
            <person name="Labutti K."/>
            <person name="Lipzen A."/>
            <person name="Dockter R."/>
            <person name="Kennedy M."/>
            <person name="Grigoriev I.V."/>
            <person name="Spatafora J.W."/>
        </authorList>
    </citation>
    <scope>NUCLEOTIDE SEQUENCE [LARGE SCALE GENOMIC DNA]</scope>
    <source>
        <strain evidence="2 3">CBS 120377</strain>
    </source>
</reference>
<dbReference type="InterPro" id="IPR036770">
    <property type="entry name" value="Ankyrin_rpt-contain_sf"/>
</dbReference>
<dbReference type="OrthoDB" id="3200163at2759"/>
<organism evidence="2 3">
    <name type="scientific">Mollisia scopiformis</name>
    <name type="common">Conifer needle endophyte fungus</name>
    <name type="synonym">Phialocephala scopiformis</name>
    <dbReference type="NCBI Taxonomy" id="149040"/>
    <lineage>
        <taxon>Eukaryota</taxon>
        <taxon>Fungi</taxon>
        <taxon>Dikarya</taxon>
        <taxon>Ascomycota</taxon>
        <taxon>Pezizomycotina</taxon>
        <taxon>Leotiomycetes</taxon>
        <taxon>Helotiales</taxon>
        <taxon>Mollisiaceae</taxon>
        <taxon>Mollisia</taxon>
    </lineage>
</organism>
<dbReference type="KEGG" id="psco:LY89DRAFT_772947"/>